<evidence type="ECO:0000313" key="2">
    <source>
        <dbReference type="EMBL" id="MQM07527.1"/>
    </source>
</evidence>
<evidence type="ECO:0000313" key="3">
    <source>
        <dbReference type="Proteomes" id="UP000652761"/>
    </source>
</evidence>
<feature type="compositionally biased region" description="Basic and acidic residues" evidence="1">
    <location>
        <begin position="104"/>
        <end position="123"/>
    </location>
</feature>
<feature type="region of interest" description="Disordered" evidence="1">
    <location>
        <begin position="67"/>
        <end position="123"/>
    </location>
</feature>
<dbReference type="Proteomes" id="UP000652761">
    <property type="component" value="Unassembled WGS sequence"/>
</dbReference>
<feature type="non-terminal residue" evidence="2">
    <location>
        <position position="1"/>
    </location>
</feature>
<sequence length="123" mass="13356">MVSSSITIWRKLKSTIYTKRDSNGIGQTSLGSVGSCDPIPDRIGSSLGDPDPISILPSMVPVRRPPGVGLRWDSHRAQHPGGILTGPQPMWAVPVGPAHPLEVPTERGSRWDPQLERQHRGLI</sequence>
<organism evidence="2 3">
    <name type="scientific">Colocasia esculenta</name>
    <name type="common">Wild taro</name>
    <name type="synonym">Arum esculentum</name>
    <dbReference type="NCBI Taxonomy" id="4460"/>
    <lineage>
        <taxon>Eukaryota</taxon>
        <taxon>Viridiplantae</taxon>
        <taxon>Streptophyta</taxon>
        <taxon>Embryophyta</taxon>
        <taxon>Tracheophyta</taxon>
        <taxon>Spermatophyta</taxon>
        <taxon>Magnoliopsida</taxon>
        <taxon>Liliopsida</taxon>
        <taxon>Araceae</taxon>
        <taxon>Aroideae</taxon>
        <taxon>Colocasieae</taxon>
        <taxon>Colocasia</taxon>
    </lineage>
</organism>
<proteinExistence type="predicted"/>
<comment type="caution">
    <text evidence="2">The sequence shown here is derived from an EMBL/GenBank/DDBJ whole genome shotgun (WGS) entry which is preliminary data.</text>
</comment>
<evidence type="ECO:0000256" key="1">
    <source>
        <dbReference type="SAM" id="MobiDB-lite"/>
    </source>
</evidence>
<dbReference type="AlphaFoldDB" id="A0A843WIW7"/>
<reference evidence="2" key="1">
    <citation type="submission" date="2017-07" db="EMBL/GenBank/DDBJ databases">
        <title>Taro Niue Genome Assembly and Annotation.</title>
        <authorList>
            <person name="Atibalentja N."/>
            <person name="Keating K."/>
            <person name="Fields C.J."/>
        </authorList>
    </citation>
    <scope>NUCLEOTIDE SEQUENCE</scope>
    <source>
        <strain evidence="2">Niue_2</strain>
        <tissue evidence="2">Leaf</tissue>
    </source>
</reference>
<gene>
    <name evidence="2" type="ORF">Taro_040362</name>
</gene>
<protein>
    <submittedName>
        <fullName evidence="2">Uncharacterized protein</fullName>
    </submittedName>
</protein>
<feature type="region of interest" description="Disordered" evidence="1">
    <location>
        <begin position="23"/>
        <end position="51"/>
    </location>
</feature>
<keyword evidence="3" id="KW-1185">Reference proteome</keyword>
<name>A0A843WIW7_COLES</name>
<dbReference type="EMBL" id="NMUH01003892">
    <property type="protein sequence ID" value="MQM07527.1"/>
    <property type="molecule type" value="Genomic_DNA"/>
</dbReference>
<accession>A0A843WIW7</accession>